<organism evidence="1 2">
    <name type="scientific">Phytophthora fragariae</name>
    <dbReference type="NCBI Taxonomy" id="53985"/>
    <lineage>
        <taxon>Eukaryota</taxon>
        <taxon>Sar</taxon>
        <taxon>Stramenopiles</taxon>
        <taxon>Oomycota</taxon>
        <taxon>Peronosporomycetes</taxon>
        <taxon>Peronosporales</taxon>
        <taxon>Peronosporaceae</taxon>
        <taxon>Phytophthora</taxon>
    </lineage>
</organism>
<name>A0A6G0P773_9STRA</name>
<evidence type="ECO:0000313" key="1">
    <source>
        <dbReference type="EMBL" id="KAE9238485.1"/>
    </source>
</evidence>
<dbReference type="EMBL" id="QXGC01000383">
    <property type="protein sequence ID" value="KAE9238485.1"/>
    <property type="molecule type" value="Genomic_DNA"/>
</dbReference>
<dbReference type="Proteomes" id="UP000476176">
    <property type="component" value="Unassembled WGS sequence"/>
</dbReference>
<proteinExistence type="predicted"/>
<reference evidence="1 2" key="1">
    <citation type="submission" date="2018-09" db="EMBL/GenBank/DDBJ databases">
        <title>Genomic investigation of the strawberry pathogen Phytophthora fragariae indicates pathogenicity is determined by transcriptional variation in three key races.</title>
        <authorList>
            <person name="Adams T.M."/>
            <person name="Armitage A.D."/>
            <person name="Sobczyk M.K."/>
            <person name="Bates H.J."/>
            <person name="Dunwell J.M."/>
            <person name="Nellist C.F."/>
            <person name="Harrison R.J."/>
        </authorList>
    </citation>
    <scope>NUCLEOTIDE SEQUENCE [LARGE SCALE GENOMIC DNA]</scope>
    <source>
        <strain evidence="1 2">BC-23</strain>
    </source>
</reference>
<evidence type="ECO:0000313" key="2">
    <source>
        <dbReference type="Proteomes" id="UP000476176"/>
    </source>
</evidence>
<sequence length="111" mass="12319">MDVLVLEFLRCVDFRGSGFYHPVQTVEAGVGGSDLINMMMKMASCMSAFNAASCARNMNMLPTCCATSHVLLPSYDSVKYFHMSVPVYLTITLWPSSIESDAMMICMFHLV</sequence>
<accession>A0A6G0P773</accession>
<comment type="caution">
    <text evidence="1">The sequence shown here is derived from an EMBL/GenBank/DDBJ whole genome shotgun (WGS) entry which is preliminary data.</text>
</comment>
<protein>
    <submittedName>
        <fullName evidence="1">Uncharacterized protein</fullName>
    </submittedName>
</protein>
<gene>
    <name evidence="1" type="ORF">PF004_g8287</name>
</gene>
<dbReference type="AlphaFoldDB" id="A0A6G0P773"/>